<evidence type="ECO:0000313" key="5">
    <source>
        <dbReference type="EMBL" id="PKI68173.1"/>
    </source>
</evidence>
<dbReference type="STRING" id="22663.A0A2I0KJ08"/>
<keyword evidence="6" id="KW-1185">Reference proteome</keyword>
<dbReference type="PANTHER" id="PTHR34224">
    <property type="entry name" value="INTERACTOR OF CONSTITUTIVE ACTIVE ROPS 2, CHLOROPLASTIC-RELATED"/>
    <property type="match status" value="1"/>
</dbReference>
<dbReference type="Proteomes" id="UP000233551">
    <property type="component" value="Unassembled WGS sequence"/>
</dbReference>
<evidence type="ECO:0008006" key="7">
    <source>
        <dbReference type="Google" id="ProtNLM"/>
    </source>
</evidence>
<feature type="compositionally biased region" description="Basic and acidic residues" evidence="4">
    <location>
        <begin position="55"/>
        <end position="84"/>
    </location>
</feature>
<feature type="coiled-coil region" evidence="3">
    <location>
        <begin position="414"/>
        <end position="536"/>
    </location>
</feature>
<protein>
    <recommendedName>
        <fullName evidence="7">Interactor of constitutive active ROPs 2, chloroplastic-like</fullName>
    </recommendedName>
</protein>
<keyword evidence="2 3" id="KW-0175">Coiled coil</keyword>
<reference evidence="5 6" key="1">
    <citation type="submission" date="2017-11" db="EMBL/GenBank/DDBJ databases">
        <title>De-novo sequencing of pomegranate (Punica granatum L.) genome.</title>
        <authorList>
            <person name="Akparov Z."/>
            <person name="Amiraslanov A."/>
            <person name="Hajiyeva S."/>
            <person name="Abbasov M."/>
            <person name="Kaur K."/>
            <person name="Hamwieh A."/>
            <person name="Solovyev V."/>
            <person name="Salamov A."/>
            <person name="Braich B."/>
            <person name="Kosarev P."/>
            <person name="Mahmoud A."/>
            <person name="Hajiyev E."/>
            <person name="Babayeva S."/>
            <person name="Izzatullayeva V."/>
            <person name="Mammadov A."/>
            <person name="Mammadov A."/>
            <person name="Sharifova S."/>
            <person name="Ojaghi J."/>
            <person name="Eynullazada K."/>
            <person name="Bayramov B."/>
            <person name="Abdulazimova A."/>
            <person name="Shahmuradov I."/>
        </authorList>
    </citation>
    <scope>NUCLEOTIDE SEQUENCE [LARGE SCALE GENOMIC DNA]</scope>
    <source>
        <strain evidence="6">cv. AG2017</strain>
        <tissue evidence="5">Leaf</tissue>
    </source>
</reference>
<dbReference type="EMBL" id="PGOL01000570">
    <property type="protein sequence ID" value="PKI68173.1"/>
    <property type="molecule type" value="Genomic_DNA"/>
</dbReference>
<feature type="region of interest" description="Disordered" evidence="4">
    <location>
        <begin position="21"/>
        <end position="88"/>
    </location>
</feature>
<comment type="similarity">
    <text evidence="1">Belongs to the ICR family.</text>
</comment>
<feature type="coiled-coil region" evidence="3">
    <location>
        <begin position="181"/>
        <end position="387"/>
    </location>
</feature>
<evidence type="ECO:0000313" key="6">
    <source>
        <dbReference type="Proteomes" id="UP000233551"/>
    </source>
</evidence>
<feature type="compositionally biased region" description="Polar residues" evidence="4">
    <location>
        <begin position="37"/>
        <end position="54"/>
    </location>
</feature>
<accession>A0A2I0KJ08</accession>
<evidence type="ECO:0000256" key="3">
    <source>
        <dbReference type="SAM" id="Coils"/>
    </source>
</evidence>
<dbReference type="InterPro" id="IPR029688">
    <property type="entry name" value="ICR"/>
</dbReference>
<dbReference type="AlphaFoldDB" id="A0A2I0KJ08"/>
<proteinExistence type="inferred from homology"/>
<comment type="caution">
    <text evidence="5">The sequence shown here is derived from an EMBL/GenBank/DDBJ whole genome shotgun (WGS) entry which is preliminary data.</text>
</comment>
<evidence type="ECO:0000256" key="4">
    <source>
        <dbReference type="SAM" id="MobiDB-lite"/>
    </source>
</evidence>
<organism evidence="5 6">
    <name type="scientific">Punica granatum</name>
    <name type="common">Pomegranate</name>
    <dbReference type="NCBI Taxonomy" id="22663"/>
    <lineage>
        <taxon>Eukaryota</taxon>
        <taxon>Viridiplantae</taxon>
        <taxon>Streptophyta</taxon>
        <taxon>Embryophyta</taxon>
        <taxon>Tracheophyta</taxon>
        <taxon>Spermatophyta</taxon>
        <taxon>Magnoliopsida</taxon>
        <taxon>eudicotyledons</taxon>
        <taxon>Gunneridae</taxon>
        <taxon>Pentapetalae</taxon>
        <taxon>rosids</taxon>
        <taxon>malvids</taxon>
        <taxon>Myrtales</taxon>
        <taxon>Lythraceae</taxon>
        <taxon>Punica</taxon>
    </lineage>
</organism>
<evidence type="ECO:0000256" key="2">
    <source>
        <dbReference type="ARBA" id="ARBA00023054"/>
    </source>
</evidence>
<sequence length="607" mass="68538">MRLLAYFCCWSYINVNVADVPHKKSPGAARTARQLKTPGSDSEAMSSSPNTVSKTPKDKSPKVSERKSPRTPVSEKKRPNRMSELESQLSQLQEDLKIAKDQLASSESAKRQAQKEAEEAKYRLSLLSQKLGESQQQLMDLSASEEDRVQELRKISQDRDRAWQSELEAVQNQHSMDSAALTSALNEIKKLRAQLEKVAESEAAQSKHAELAHNEIQRLRLELSETLTLVEKLRTELGDCRESEAQALEVVRNTERQLEIASVTAETLRSECIKVSEAYDAAKMELERSNDRMKELEALVSKLQEEPLSDNIQSGEIDQLKDELNSVKNEAGQLRSALDAAEMRYQEEYIQSTLQIRSAYEQMENTRKESSQRQALLEEELKKAMSRIEELGLVSLTKLETKSEIEESPGNENEHSLMSELERLRADLSELKAELSDRDTKLKNLSSKNEVLKKELSKREMESTKVNNEAVALAEAMKGSEREALTRVESLREEADKSNRRVERVMEQLDAAQAANLEMEAELRRLKVQSDQWRKAAEAAAAMISSGGENNGKLMERASSLDNYYSPVAGNVMGSPYSEDMEEESPKKRNGNVLMKKIGVLWKKGQK</sequence>
<dbReference type="PANTHER" id="PTHR34224:SF4">
    <property type="entry name" value="INTERACTOR OF CONSTITUTIVE ACTIVE ROPS 2, CHLOROPLASTIC"/>
    <property type="match status" value="1"/>
</dbReference>
<dbReference type="Gene3D" id="1.10.287.1490">
    <property type="match status" value="1"/>
</dbReference>
<gene>
    <name evidence="5" type="ORF">CRG98_011472</name>
</gene>
<name>A0A2I0KJ08_PUNGR</name>
<evidence type="ECO:0000256" key="1">
    <source>
        <dbReference type="ARBA" id="ARBA00009778"/>
    </source>
</evidence>